<evidence type="ECO:0000313" key="2">
    <source>
        <dbReference type="Proteomes" id="UP000033640"/>
    </source>
</evidence>
<evidence type="ECO:0000313" key="1">
    <source>
        <dbReference type="EMBL" id="KJL30218.1"/>
    </source>
</evidence>
<organism evidence="1 2">
    <name type="scientific">Microbacterium oxydans</name>
    <dbReference type="NCBI Taxonomy" id="82380"/>
    <lineage>
        <taxon>Bacteria</taxon>
        <taxon>Bacillati</taxon>
        <taxon>Actinomycetota</taxon>
        <taxon>Actinomycetes</taxon>
        <taxon>Micrococcales</taxon>
        <taxon>Microbacteriaceae</taxon>
        <taxon>Microbacterium</taxon>
    </lineage>
</organism>
<gene>
    <name evidence="1" type="ORF">RS83_00968</name>
</gene>
<protein>
    <submittedName>
        <fullName evidence="1">Uncharacterized protein</fullName>
    </submittedName>
</protein>
<accession>A0A0F0LAS2</accession>
<sequence>MPTASTVFQVAATIFACSSAMATYRQAGNLTSSVHGNLVADD</sequence>
<dbReference type="EMBL" id="JYIW01000020">
    <property type="protein sequence ID" value="KJL30218.1"/>
    <property type="molecule type" value="Genomic_DNA"/>
</dbReference>
<reference evidence="1 2" key="1">
    <citation type="submission" date="2015-02" db="EMBL/GenBank/DDBJ databases">
        <title>Draft genome sequences of ten Microbacterium spp. with emphasis on heavy metal contaminated environments.</title>
        <authorList>
            <person name="Corretto E."/>
        </authorList>
    </citation>
    <scope>NUCLEOTIDE SEQUENCE [LARGE SCALE GENOMIC DNA]</scope>
    <source>
        <strain evidence="1 2">BEL4b</strain>
    </source>
</reference>
<proteinExistence type="predicted"/>
<name>A0A0F0LAS2_9MICO</name>
<dbReference type="AlphaFoldDB" id="A0A0F0LAS2"/>
<comment type="caution">
    <text evidence="1">The sequence shown here is derived from an EMBL/GenBank/DDBJ whole genome shotgun (WGS) entry which is preliminary data.</text>
</comment>
<dbReference type="RefSeq" id="WP_269429876.1">
    <property type="nucleotide sequence ID" value="NZ_JYIW01000020.1"/>
</dbReference>
<dbReference type="Proteomes" id="UP000033640">
    <property type="component" value="Unassembled WGS sequence"/>
</dbReference>